<gene>
    <name evidence="5" type="ORF">HUO12_03085</name>
</gene>
<dbReference type="RefSeq" id="WP_176272209.1">
    <property type="nucleotide sequence ID" value="NZ_JABWTA010000001.1"/>
</dbReference>
<evidence type="ECO:0000259" key="4">
    <source>
        <dbReference type="Pfam" id="PF05569"/>
    </source>
</evidence>
<dbReference type="InterPro" id="IPR008756">
    <property type="entry name" value="Peptidase_M56"/>
</dbReference>
<proteinExistence type="predicted"/>
<keyword evidence="3" id="KW-0472">Membrane</keyword>
<dbReference type="EMBL" id="JABWTA010000001">
    <property type="protein sequence ID" value="NVE93876.1"/>
    <property type="molecule type" value="Genomic_DNA"/>
</dbReference>
<dbReference type="InterPro" id="IPR052173">
    <property type="entry name" value="Beta-lactam_resp_regulator"/>
</dbReference>
<evidence type="ECO:0000256" key="2">
    <source>
        <dbReference type="SAM" id="MobiDB-lite"/>
    </source>
</evidence>
<feature type="transmembrane region" description="Helical" evidence="3">
    <location>
        <begin position="104"/>
        <end position="123"/>
    </location>
</feature>
<name>A0A850HAF1_9SPHN</name>
<dbReference type="Proteomes" id="UP000546031">
    <property type="component" value="Unassembled WGS sequence"/>
</dbReference>
<keyword evidence="3" id="KW-0812">Transmembrane</keyword>
<feature type="compositionally biased region" description="Pro residues" evidence="2">
    <location>
        <begin position="336"/>
        <end position="360"/>
    </location>
</feature>
<dbReference type="AlphaFoldDB" id="A0A850HAF1"/>
<protein>
    <recommendedName>
        <fullName evidence="4">Peptidase M56 domain-containing protein</fullName>
    </recommendedName>
</protein>
<dbReference type="CDD" id="cd07341">
    <property type="entry name" value="M56_BlaR1_MecR1_like"/>
    <property type="match status" value="1"/>
</dbReference>
<sequence>MTDWLYDTLLWTGVLIGLVLLIRRPVAKAFGPRVAYALWFIPFIRLILPPIVLPAWMAPAREVALAPVVEVAASADPVMLALAEQAANAPVAQQTAASPMLEPAMLTALTLALWLGGAAVFLFTRFKGYRDMREEMLEDAKEVGLADKVRLMETPAATAPLAFGVKDKVVALPPGFLAMHDRETRDLAVAHELAHHRGGDLLVNMLMQPLFALHWFNPLGYYGWQALRRDQESACDARVVEHCPEEKRADYARVIASFAAGPNVALAAPMACPVLGEKSIIERLRSLKMSQHTSQRRKTGAVLLAGALIALPLTATVSYAEGQSVEEAFAEEAVTPPAPPASPEAPGAPTPPAPPSPPEAPDVEFEVESGDKVWRSVEEETLEDGTTERVEKVYVIRNGEVLSDEERREIELKVERKHAESMRVREEERAVRKEAKKARKEAQREVRLAIAESVDARAEAEKAIKEVRLELESSEGGRTTVEMKCDGDEIASEKTREDGTRVVMLCKSKVMAEALKGLKQARAEIAKNSEMDAETRSEVLRALDEQIKNWDS</sequence>
<reference evidence="5 6" key="1">
    <citation type="submission" date="2020-06" db="EMBL/GenBank/DDBJ databases">
        <title>Altererythrobacter lutimaris sp. nov., a marine bacterium isolated from a tidal flat.</title>
        <authorList>
            <person name="Kim D."/>
            <person name="Yoo Y."/>
            <person name="Kim J.-J."/>
        </authorList>
    </citation>
    <scope>NUCLEOTIDE SEQUENCE [LARGE SCALE GENOMIC DNA]</scope>
    <source>
        <strain evidence="5 6">JGD-16</strain>
    </source>
</reference>
<accession>A0A850HAF1</accession>
<feature type="domain" description="Peptidase M56" evidence="4">
    <location>
        <begin position="11"/>
        <end position="285"/>
    </location>
</feature>
<feature type="coiled-coil region" evidence="1">
    <location>
        <begin position="421"/>
        <end position="477"/>
    </location>
</feature>
<organism evidence="5 6">
    <name type="scientific">Altererythrobacter lutimaris</name>
    <dbReference type="NCBI Taxonomy" id="2743979"/>
    <lineage>
        <taxon>Bacteria</taxon>
        <taxon>Pseudomonadati</taxon>
        <taxon>Pseudomonadota</taxon>
        <taxon>Alphaproteobacteria</taxon>
        <taxon>Sphingomonadales</taxon>
        <taxon>Erythrobacteraceae</taxon>
        <taxon>Altererythrobacter</taxon>
    </lineage>
</organism>
<dbReference type="PANTHER" id="PTHR34978">
    <property type="entry name" value="POSSIBLE SENSOR-TRANSDUCER PROTEIN BLAR"/>
    <property type="match status" value="1"/>
</dbReference>
<dbReference type="Pfam" id="PF05569">
    <property type="entry name" value="Peptidase_M56"/>
    <property type="match status" value="1"/>
</dbReference>
<feature type="region of interest" description="Disordered" evidence="2">
    <location>
        <begin position="330"/>
        <end position="370"/>
    </location>
</feature>
<feature type="transmembrane region" description="Helical" evidence="3">
    <location>
        <begin position="6"/>
        <end position="22"/>
    </location>
</feature>
<feature type="transmembrane region" description="Helical" evidence="3">
    <location>
        <begin position="299"/>
        <end position="320"/>
    </location>
</feature>
<keyword evidence="6" id="KW-1185">Reference proteome</keyword>
<keyword evidence="1" id="KW-0175">Coiled coil</keyword>
<evidence type="ECO:0000256" key="1">
    <source>
        <dbReference type="SAM" id="Coils"/>
    </source>
</evidence>
<dbReference type="PANTHER" id="PTHR34978:SF3">
    <property type="entry name" value="SLR0241 PROTEIN"/>
    <property type="match status" value="1"/>
</dbReference>
<evidence type="ECO:0000313" key="5">
    <source>
        <dbReference type="EMBL" id="NVE93876.1"/>
    </source>
</evidence>
<feature type="transmembrane region" description="Helical" evidence="3">
    <location>
        <begin position="34"/>
        <end position="57"/>
    </location>
</feature>
<evidence type="ECO:0000256" key="3">
    <source>
        <dbReference type="SAM" id="Phobius"/>
    </source>
</evidence>
<evidence type="ECO:0000313" key="6">
    <source>
        <dbReference type="Proteomes" id="UP000546031"/>
    </source>
</evidence>
<keyword evidence="3" id="KW-1133">Transmembrane helix</keyword>
<comment type="caution">
    <text evidence="5">The sequence shown here is derived from an EMBL/GenBank/DDBJ whole genome shotgun (WGS) entry which is preliminary data.</text>
</comment>